<evidence type="ECO:0000313" key="1">
    <source>
        <dbReference type="EMBL" id="KAF9533415.1"/>
    </source>
</evidence>
<dbReference type="EMBL" id="MU157828">
    <property type="protein sequence ID" value="KAF9533415.1"/>
    <property type="molecule type" value="Genomic_DNA"/>
</dbReference>
<keyword evidence="2" id="KW-1185">Reference proteome</keyword>
<accession>A0A9P6EQB2</accession>
<gene>
    <name evidence="1" type="ORF">CPB83DRAFT_889926</name>
</gene>
<dbReference type="AlphaFoldDB" id="A0A9P6EQB2"/>
<reference evidence="1" key="1">
    <citation type="submission" date="2020-11" db="EMBL/GenBank/DDBJ databases">
        <authorList>
            <consortium name="DOE Joint Genome Institute"/>
            <person name="Ahrendt S."/>
            <person name="Riley R."/>
            <person name="Andreopoulos W."/>
            <person name="Labutti K."/>
            <person name="Pangilinan J."/>
            <person name="Ruiz-Duenas F.J."/>
            <person name="Barrasa J.M."/>
            <person name="Sanchez-Garcia M."/>
            <person name="Camarero S."/>
            <person name="Miyauchi S."/>
            <person name="Serrano A."/>
            <person name="Linde D."/>
            <person name="Babiker R."/>
            <person name="Drula E."/>
            <person name="Ayuso-Fernandez I."/>
            <person name="Pacheco R."/>
            <person name="Padilla G."/>
            <person name="Ferreira P."/>
            <person name="Barriuso J."/>
            <person name="Kellner H."/>
            <person name="Castanera R."/>
            <person name="Alfaro M."/>
            <person name="Ramirez L."/>
            <person name="Pisabarro A.G."/>
            <person name="Kuo A."/>
            <person name="Tritt A."/>
            <person name="Lipzen A."/>
            <person name="He G."/>
            <person name="Yan M."/>
            <person name="Ng V."/>
            <person name="Cullen D."/>
            <person name="Martin F."/>
            <person name="Rosso M.-N."/>
            <person name="Henrissat B."/>
            <person name="Hibbett D."/>
            <person name="Martinez A.T."/>
            <person name="Grigoriev I.V."/>
        </authorList>
    </citation>
    <scope>NUCLEOTIDE SEQUENCE</scope>
    <source>
        <strain evidence="1">CBS 506.95</strain>
    </source>
</reference>
<comment type="caution">
    <text evidence="1">The sequence shown here is derived from an EMBL/GenBank/DDBJ whole genome shotgun (WGS) entry which is preliminary data.</text>
</comment>
<protein>
    <submittedName>
        <fullName evidence="1">Uncharacterized protein</fullName>
    </submittedName>
</protein>
<dbReference type="Proteomes" id="UP000807306">
    <property type="component" value="Unassembled WGS sequence"/>
</dbReference>
<proteinExistence type="predicted"/>
<sequence length="125" mass="13621">MSETLCASPIFTNLFIVVATVTTLFPISIPNSISASTVQKDEAIIPVVIDGPLNPLLPFALHDYPSRHHRTQGTPPQSLRPLTTIVSGRLSTRAKENPESKHVVWEGLAEKICIPPRRKAAATTM</sequence>
<name>A0A9P6EQB2_9AGAR</name>
<organism evidence="1 2">
    <name type="scientific">Crepidotus variabilis</name>
    <dbReference type="NCBI Taxonomy" id="179855"/>
    <lineage>
        <taxon>Eukaryota</taxon>
        <taxon>Fungi</taxon>
        <taxon>Dikarya</taxon>
        <taxon>Basidiomycota</taxon>
        <taxon>Agaricomycotina</taxon>
        <taxon>Agaricomycetes</taxon>
        <taxon>Agaricomycetidae</taxon>
        <taxon>Agaricales</taxon>
        <taxon>Agaricineae</taxon>
        <taxon>Crepidotaceae</taxon>
        <taxon>Crepidotus</taxon>
    </lineage>
</organism>
<evidence type="ECO:0000313" key="2">
    <source>
        <dbReference type="Proteomes" id="UP000807306"/>
    </source>
</evidence>